<sequence>MQTITATLVLSLLLTGIFRADPVRADDLDDGITIDDSAYSYGNISSSSQNFSYLAQRARSKAASGSGDVVLSDSGALNSVILDAGAQINGDIIIIDDSSGDKTVISN</sequence>
<feature type="signal peptide" evidence="1">
    <location>
        <begin position="1"/>
        <end position="25"/>
    </location>
</feature>
<dbReference type="EMBL" id="CP002364">
    <property type="protein sequence ID" value="ADW16605.1"/>
    <property type="molecule type" value="Genomic_DNA"/>
</dbReference>
<gene>
    <name evidence="2" type="ordered locus">Despr_0424</name>
</gene>
<proteinExistence type="predicted"/>
<keyword evidence="1" id="KW-0732">Signal</keyword>
<dbReference type="Proteomes" id="UP000006365">
    <property type="component" value="Chromosome"/>
</dbReference>
<accession>A0A7U3YJM2</accession>
<name>A0A7U3YJM2_DESPD</name>
<evidence type="ECO:0000313" key="2">
    <source>
        <dbReference type="EMBL" id="ADW16605.1"/>
    </source>
</evidence>
<protein>
    <submittedName>
        <fullName evidence="2">Uncharacterized protein</fullName>
    </submittedName>
</protein>
<evidence type="ECO:0000313" key="3">
    <source>
        <dbReference type="Proteomes" id="UP000006365"/>
    </source>
</evidence>
<organism evidence="2 3">
    <name type="scientific">Desulfobulbus propionicus (strain ATCC 33891 / DSM 2032 / VKM B-1956 / 1pr3)</name>
    <dbReference type="NCBI Taxonomy" id="577650"/>
    <lineage>
        <taxon>Bacteria</taxon>
        <taxon>Pseudomonadati</taxon>
        <taxon>Thermodesulfobacteriota</taxon>
        <taxon>Desulfobulbia</taxon>
        <taxon>Desulfobulbales</taxon>
        <taxon>Desulfobulbaceae</taxon>
        <taxon>Desulfobulbus</taxon>
    </lineage>
</organism>
<feature type="chain" id="PRO_5031087099" evidence="1">
    <location>
        <begin position="26"/>
        <end position="107"/>
    </location>
</feature>
<dbReference type="KEGG" id="dpr:Despr_0424"/>
<dbReference type="AlphaFoldDB" id="A0A7U3YJM2"/>
<evidence type="ECO:0000256" key="1">
    <source>
        <dbReference type="SAM" id="SignalP"/>
    </source>
</evidence>
<dbReference type="RefSeq" id="WP_015723152.1">
    <property type="nucleotide sequence ID" value="NC_014972.1"/>
</dbReference>
<keyword evidence="3" id="KW-1185">Reference proteome</keyword>
<reference evidence="2 3" key="1">
    <citation type="journal article" date="2011" name="Stand. Genomic Sci.">
        <title>Complete genome sequence of Desulfobulbus propionicus type strain (1pr3).</title>
        <authorList>
            <person name="Pagani I."/>
            <person name="Lapidus A."/>
            <person name="Nolan M."/>
            <person name="Lucas S."/>
            <person name="Hammon N."/>
            <person name="Deshpande S."/>
            <person name="Cheng J.F."/>
            <person name="Chertkov O."/>
            <person name="Davenport K."/>
            <person name="Tapia R."/>
            <person name="Han C."/>
            <person name="Goodwin L."/>
            <person name="Pitluck S."/>
            <person name="Liolios K."/>
            <person name="Mavromatis K."/>
            <person name="Ivanova N."/>
            <person name="Mikhailova N."/>
            <person name="Pati A."/>
            <person name="Chen A."/>
            <person name="Palaniappan K."/>
            <person name="Land M."/>
            <person name="Hauser L."/>
            <person name="Chang Y.J."/>
            <person name="Jeffries C.D."/>
            <person name="Detter J.C."/>
            <person name="Brambilla E."/>
            <person name="Kannan K.P."/>
            <person name="Djao O.D."/>
            <person name="Rohde M."/>
            <person name="Pukall R."/>
            <person name="Spring S."/>
            <person name="Goker M."/>
            <person name="Sikorski J."/>
            <person name="Woyke T."/>
            <person name="Bristow J."/>
            <person name="Eisen J.A."/>
            <person name="Markowitz V."/>
            <person name="Hugenholtz P."/>
            <person name="Kyrpides N.C."/>
            <person name="Klenk H.P."/>
        </authorList>
    </citation>
    <scope>NUCLEOTIDE SEQUENCE [LARGE SCALE GENOMIC DNA]</scope>
    <source>
        <strain evidence="3">ATCC 33891 / DSM 2032 / 1pr3</strain>
    </source>
</reference>